<dbReference type="CDD" id="cd11304">
    <property type="entry name" value="Cadherin_repeat"/>
    <property type="match status" value="4"/>
</dbReference>
<comment type="subcellular location">
    <subcellularLocation>
        <location evidence="1">Cell membrane</location>
        <topology evidence="1">Single-pass type I membrane protein</topology>
    </subcellularLocation>
    <subcellularLocation>
        <location evidence="2">Cytoplasm</location>
    </subcellularLocation>
</comment>
<gene>
    <name evidence="18" type="ORF">COCON_G00179330</name>
</gene>
<evidence type="ECO:0000256" key="8">
    <source>
        <dbReference type="ARBA" id="ARBA00022737"/>
    </source>
</evidence>
<feature type="domain" description="Cadherin" evidence="17">
    <location>
        <begin position="266"/>
        <end position="387"/>
    </location>
</feature>
<dbReference type="GO" id="GO:0000902">
    <property type="term" value="P:cell morphogenesis"/>
    <property type="evidence" value="ECO:0007669"/>
    <property type="project" value="TreeGrafter"/>
</dbReference>
<feature type="transmembrane region" description="Helical" evidence="15">
    <location>
        <begin position="607"/>
        <end position="629"/>
    </location>
</feature>
<feature type="chain" id="PRO_5040427655" description="Cadherin domain-containing protein" evidence="16">
    <location>
        <begin position="26"/>
        <end position="865"/>
    </location>
</feature>
<feature type="signal peptide" evidence="16">
    <location>
        <begin position="1"/>
        <end position="25"/>
    </location>
</feature>
<dbReference type="PANTHER" id="PTHR24027">
    <property type="entry name" value="CADHERIN-23"/>
    <property type="match status" value="1"/>
</dbReference>
<evidence type="ECO:0000256" key="13">
    <source>
        <dbReference type="ARBA" id="ARBA00023180"/>
    </source>
</evidence>
<sequence length="865" mass="95666">MFGCYMKSAIIFLVVTLHLCMVAPSSPVNKIRQKRAWIIDSFSIEEEHPGPYPYVLGNVHVDRDYRVKFKLHGNGVDEDPKGVLSIDPDTGVISVLGKLDYEKYPVLKLKFEARNVSNQQLDTRLGVEITIKDVNDQAPTFREQLYEISIEESMHQGTNVITMLATDDDRAGSLNAKVRYSIKSVTPSTPDSEFFIEENGRITFKGCLDYEKANKYTIVVEAKDRGEKVQLSSSTTVIVNVLDKNNHMPVFAGRTGVDRVMERASGMTLFRIHVTDKDTKGTAAWRVKYTIKGDKHANFQIETDPENNDGILSVVKPLDYEEDSERQLTITAENEDPYFSCQLNRKSSGTLWKVTNVDGDPGRGGTPVLVSQDVTILVDDVNDPPEFTYSTRTALVDEDEGIGHLLETFTAKDSDGKSADDIEYVVGDDPANWVRVDPKTGAVTTANVLDRESEHVVNGTYIITLYAIDRGEPQMTATATLTLHVADKNDNLPQLRLNTMSICLSDENTMTNITAYDDDGDPYGGPFRFELLGDEENRWSLDTNYGYTVNLIKKSSVYAGFHQLQLKIYDRQEQFSVHNISIATCDCSVRPDCWDRGASSSSQINGAGIGIILLALLALLGILLLAFLLTCGREKFELPIFSDTGDGLLPSNIETPGTDCKMPETPKIVKVAKVDQQQTAAAAAAATATATATATAAAATATAAQGFYGAQNGTVTNSSNHQVTNQIQAYQEWYQREAQSYHQHHSNSAYKTMTLQQSLGHRTDRYKTSMLSGHHSMSSKGGSVFMGKEALFSLVSQRLSSIQAVEEVLCDYDPKVYTYEESSMANSELDRISIEDGSFVPDDLLYLGPRFHRLATICNPTPEQP</sequence>
<reference evidence="18" key="1">
    <citation type="journal article" date="2023" name="Science">
        <title>Genome structures resolve the early diversification of teleost fishes.</title>
        <authorList>
            <person name="Parey E."/>
            <person name="Louis A."/>
            <person name="Montfort J."/>
            <person name="Bouchez O."/>
            <person name="Roques C."/>
            <person name="Iampietro C."/>
            <person name="Lluch J."/>
            <person name="Castinel A."/>
            <person name="Donnadieu C."/>
            <person name="Desvignes T."/>
            <person name="Floi Bucao C."/>
            <person name="Jouanno E."/>
            <person name="Wen M."/>
            <person name="Mejri S."/>
            <person name="Dirks R."/>
            <person name="Jansen H."/>
            <person name="Henkel C."/>
            <person name="Chen W.J."/>
            <person name="Zahm M."/>
            <person name="Cabau C."/>
            <person name="Klopp C."/>
            <person name="Thompson A.W."/>
            <person name="Robinson-Rechavi M."/>
            <person name="Braasch I."/>
            <person name="Lecointre G."/>
            <person name="Bobe J."/>
            <person name="Postlethwait J.H."/>
            <person name="Berthelot C."/>
            <person name="Roest Crollius H."/>
            <person name="Guiguen Y."/>
        </authorList>
    </citation>
    <scope>NUCLEOTIDE SEQUENCE</scope>
    <source>
        <strain evidence="18">Concon-B</strain>
    </source>
</reference>
<evidence type="ECO:0000259" key="17">
    <source>
        <dbReference type="PROSITE" id="PS50268"/>
    </source>
</evidence>
<evidence type="ECO:0000313" key="18">
    <source>
        <dbReference type="EMBL" id="KAJ8258921.1"/>
    </source>
</evidence>
<dbReference type="FunFam" id="2.60.40.60:FF:000019">
    <property type="entry name" value="Cadherin 2"/>
    <property type="match status" value="1"/>
</dbReference>
<keyword evidence="10" id="KW-0130">Cell adhesion</keyword>
<keyword evidence="9 14" id="KW-0106">Calcium</keyword>
<proteinExistence type="predicted"/>
<keyword evidence="3" id="KW-1003">Cell membrane</keyword>
<dbReference type="FunFam" id="2.60.40.60:FF:000095">
    <property type="entry name" value="Cadherin 13"/>
    <property type="match status" value="1"/>
</dbReference>
<protein>
    <recommendedName>
        <fullName evidence="17">Cadherin domain-containing protein</fullName>
    </recommendedName>
</protein>
<dbReference type="GO" id="GO:0060027">
    <property type="term" value="P:convergent extension involved in gastrulation"/>
    <property type="evidence" value="ECO:0007669"/>
    <property type="project" value="UniProtKB-ARBA"/>
</dbReference>
<evidence type="ECO:0000256" key="4">
    <source>
        <dbReference type="ARBA" id="ARBA00022490"/>
    </source>
</evidence>
<dbReference type="EMBL" id="JAFJMO010000013">
    <property type="protein sequence ID" value="KAJ8258921.1"/>
    <property type="molecule type" value="Genomic_DNA"/>
</dbReference>
<dbReference type="GO" id="GO:0045296">
    <property type="term" value="F:cadherin binding"/>
    <property type="evidence" value="ECO:0007669"/>
    <property type="project" value="TreeGrafter"/>
</dbReference>
<evidence type="ECO:0000256" key="9">
    <source>
        <dbReference type="ARBA" id="ARBA00022837"/>
    </source>
</evidence>
<dbReference type="PROSITE" id="PS50268">
    <property type="entry name" value="CADHERIN_2"/>
    <property type="match status" value="4"/>
</dbReference>
<keyword evidence="7 16" id="KW-0732">Signal</keyword>
<name>A0A9Q1D5F5_CONCO</name>
<dbReference type="FunFam" id="2.60.40.60:FF:000158">
    <property type="entry name" value="Dachsous cadherin-related 1"/>
    <property type="match status" value="1"/>
</dbReference>
<keyword evidence="11 15" id="KW-1133">Transmembrane helix</keyword>
<keyword evidence="19" id="KW-1185">Reference proteome</keyword>
<dbReference type="Gene3D" id="2.60.40.60">
    <property type="entry name" value="Cadherins"/>
    <property type="match status" value="5"/>
</dbReference>
<keyword evidence="6" id="KW-0479">Metal-binding</keyword>
<dbReference type="SMART" id="SM00112">
    <property type="entry name" value="CA"/>
    <property type="match status" value="4"/>
</dbReference>
<dbReference type="FunFam" id="2.60.40.60:FF:000011">
    <property type="entry name" value="Cadherin 1"/>
    <property type="match status" value="1"/>
</dbReference>
<evidence type="ECO:0000313" key="19">
    <source>
        <dbReference type="Proteomes" id="UP001152803"/>
    </source>
</evidence>
<dbReference type="GO" id="GO:0044331">
    <property type="term" value="P:cell-cell adhesion mediated by cadherin"/>
    <property type="evidence" value="ECO:0007669"/>
    <property type="project" value="TreeGrafter"/>
</dbReference>
<dbReference type="GO" id="GO:0007156">
    <property type="term" value="P:homophilic cell adhesion via plasma membrane adhesion molecules"/>
    <property type="evidence" value="ECO:0007669"/>
    <property type="project" value="InterPro"/>
</dbReference>
<feature type="domain" description="Cadherin" evidence="17">
    <location>
        <begin position="62"/>
        <end position="141"/>
    </location>
</feature>
<dbReference type="GO" id="GO:0007043">
    <property type="term" value="P:cell-cell junction assembly"/>
    <property type="evidence" value="ECO:0007669"/>
    <property type="project" value="TreeGrafter"/>
</dbReference>
<keyword evidence="13" id="KW-0325">Glycoprotein</keyword>
<dbReference type="GO" id="GO:0016339">
    <property type="term" value="P:calcium-dependent cell-cell adhesion via plasma membrane cell adhesion molecules"/>
    <property type="evidence" value="ECO:0007669"/>
    <property type="project" value="TreeGrafter"/>
</dbReference>
<keyword evidence="4" id="KW-0963">Cytoplasm</keyword>
<comment type="caution">
    <text evidence="18">The sequence shown here is derived from an EMBL/GenBank/DDBJ whole genome shotgun (WGS) entry which is preliminary data.</text>
</comment>
<keyword evidence="5 15" id="KW-0812">Transmembrane</keyword>
<evidence type="ECO:0000256" key="11">
    <source>
        <dbReference type="ARBA" id="ARBA00022989"/>
    </source>
</evidence>
<dbReference type="GO" id="GO:0005509">
    <property type="term" value="F:calcium ion binding"/>
    <property type="evidence" value="ECO:0007669"/>
    <property type="project" value="UniProtKB-UniRule"/>
</dbReference>
<dbReference type="InterPro" id="IPR015919">
    <property type="entry name" value="Cadherin-like_sf"/>
</dbReference>
<evidence type="ECO:0000256" key="10">
    <source>
        <dbReference type="ARBA" id="ARBA00022889"/>
    </source>
</evidence>
<dbReference type="PANTHER" id="PTHR24027:SF433">
    <property type="entry name" value="CADHERIN 27-RELATED"/>
    <property type="match status" value="1"/>
</dbReference>
<dbReference type="GO" id="GO:0005737">
    <property type="term" value="C:cytoplasm"/>
    <property type="evidence" value="ECO:0007669"/>
    <property type="project" value="UniProtKB-SubCell"/>
</dbReference>
<dbReference type="SUPFAM" id="SSF49313">
    <property type="entry name" value="Cadherin-like"/>
    <property type="match status" value="5"/>
</dbReference>
<keyword evidence="12 15" id="KW-0472">Membrane</keyword>
<dbReference type="PROSITE" id="PS00232">
    <property type="entry name" value="CADHERIN_1"/>
    <property type="match status" value="1"/>
</dbReference>
<dbReference type="OrthoDB" id="9045962at2759"/>
<dbReference type="GO" id="GO:0016477">
    <property type="term" value="P:cell migration"/>
    <property type="evidence" value="ECO:0007669"/>
    <property type="project" value="TreeGrafter"/>
</dbReference>
<dbReference type="GO" id="GO:0005912">
    <property type="term" value="C:adherens junction"/>
    <property type="evidence" value="ECO:0007669"/>
    <property type="project" value="TreeGrafter"/>
</dbReference>
<evidence type="ECO:0000256" key="16">
    <source>
        <dbReference type="SAM" id="SignalP"/>
    </source>
</evidence>
<accession>A0A9Q1D5F5</accession>
<dbReference type="Proteomes" id="UP001152803">
    <property type="component" value="Unassembled WGS sequence"/>
</dbReference>
<dbReference type="PRINTS" id="PR00205">
    <property type="entry name" value="CADHERIN"/>
</dbReference>
<evidence type="ECO:0000256" key="7">
    <source>
        <dbReference type="ARBA" id="ARBA00022729"/>
    </source>
</evidence>
<evidence type="ECO:0000256" key="12">
    <source>
        <dbReference type="ARBA" id="ARBA00023136"/>
    </source>
</evidence>
<evidence type="ECO:0000256" key="6">
    <source>
        <dbReference type="ARBA" id="ARBA00022723"/>
    </source>
</evidence>
<evidence type="ECO:0000256" key="1">
    <source>
        <dbReference type="ARBA" id="ARBA00004251"/>
    </source>
</evidence>
<evidence type="ECO:0000256" key="14">
    <source>
        <dbReference type="PROSITE-ProRule" id="PRU00043"/>
    </source>
</evidence>
<evidence type="ECO:0000256" key="2">
    <source>
        <dbReference type="ARBA" id="ARBA00004496"/>
    </source>
</evidence>
<evidence type="ECO:0000256" key="3">
    <source>
        <dbReference type="ARBA" id="ARBA00022475"/>
    </source>
</evidence>
<dbReference type="GO" id="GO:0008013">
    <property type="term" value="F:beta-catenin binding"/>
    <property type="evidence" value="ECO:0007669"/>
    <property type="project" value="TreeGrafter"/>
</dbReference>
<dbReference type="InterPro" id="IPR002126">
    <property type="entry name" value="Cadherin-like_dom"/>
</dbReference>
<dbReference type="GO" id="GO:0034332">
    <property type="term" value="P:adherens junction organization"/>
    <property type="evidence" value="ECO:0007669"/>
    <property type="project" value="TreeGrafter"/>
</dbReference>
<dbReference type="GO" id="GO:0016342">
    <property type="term" value="C:catenin complex"/>
    <property type="evidence" value="ECO:0007669"/>
    <property type="project" value="TreeGrafter"/>
</dbReference>
<dbReference type="InterPro" id="IPR020894">
    <property type="entry name" value="Cadherin_CS"/>
</dbReference>
<feature type="domain" description="Cadherin" evidence="17">
    <location>
        <begin position="388"/>
        <end position="495"/>
    </location>
</feature>
<keyword evidence="8" id="KW-0677">Repeat</keyword>
<evidence type="ECO:0000256" key="5">
    <source>
        <dbReference type="ARBA" id="ARBA00022692"/>
    </source>
</evidence>
<dbReference type="AlphaFoldDB" id="A0A9Q1D5F5"/>
<dbReference type="Pfam" id="PF00028">
    <property type="entry name" value="Cadherin"/>
    <property type="match status" value="4"/>
</dbReference>
<dbReference type="InterPro" id="IPR039808">
    <property type="entry name" value="Cadherin"/>
</dbReference>
<feature type="domain" description="Cadherin" evidence="17">
    <location>
        <begin position="142"/>
        <end position="251"/>
    </location>
</feature>
<evidence type="ECO:0000256" key="15">
    <source>
        <dbReference type="SAM" id="Phobius"/>
    </source>
</evidence>
<organism evidence="18 19">
    <name type="scientific">Conger conger</name>
    <name type="common">Conger eel</name>
    <name type="synonym">Muraena conger</name>
    <dbReference type="NCBI Taxonomy" id="82655"/>
    <lineage>
        <taxon>Eukaryota</taxon>
        <taxon>Metazoa</taxon>
        <taxon>Chordata</taxon>
        <taxon>Craniata</taxon>
        <taxon>Vertebrata</taxon>
        <taxon>Euteleostomi</taxon>
        <taxon>Actinopterygii</taxon>
        <taxon>Neopterygii</taxon>
        <taxon>Teleostei</taxon>
        <taxon>Anguilliformes</taxon>
        <taxon>Congridae</taxon>
        <taxon>Conger</taxon>
    </lineage>
</organism>